<accession>A0A1M5AVD2</accession>
<dbReference type="EMBL" id="FQVB01000015">
    <property type="protein sequence ID" value="SHF34209.1"/>
    <property type="molecule type" value="Genomic_DNA"/>
</dbReference>
<dbReference type="Gene3D" id="1.25.40.10">
    <property type="entry name" value="Tetratricopeptide repeat domain"/>
    <property type="match status" value="2"/>
</dbReference>
<dbReference type="Pfam" id="PF13174">
    <property type="entry name" value="TPR_6"/>
    <property type="match status" value="1"/>
</dbReference>
<dbReference type="SUPFAM" id="SSF48452">
    <property type="entry name" value="TPR-like"/>
    <property type="match status" value="3"/>
</dbReference>
<protein>
    <submittedName>
        <fullName evidence="1">Putative negative regulator of RcsB-dependent stress response</fullName>
    </submittedName>
</protein>
<sequence>MAEEHKAAVIAHPAAGETVKRHGAAPSPTEEEAGFLDRLAAQAVGADRLKKELDRILSELEVLRSENRWQEMVDLFHPVEERVPELEEAGLGFAVRSEIAFAMGHLGRHEEAIGLALRCVEERPDDFQAHAGLAYAAYDSLYAAKNRQILLHPEEKKARIELAHKHFAKAQELRPDGVTNFYRQGMLYKAIQNKPDRALPLFETAVRNWDRLDPDQRRVRHQERKNFIKALYQAASCHQKAARNAEALQRLERCIEEDRESGHLSVVHKYFALGKVHFSAGHYEKARHALEFAAAQADPAEHDYVFELLARTALAQGAPDRARRALERIPGNRRRPYVLWTEADLLIAERKTVQARAVLKKAAEKDRRGRHRALLRLARLDFRENDYQACLTHCGEADQFCRTTYGNPCDEALFWTAAALLRLDRHQEAWRTACDLEAFRPRYPHLLPLKKKIAAELARKKNAHREPRESPPTPL</sequence>
<dbReference type="InterPro" id="IPR019734">
    <property type="entry name" value="TPR_rpt"/>
</dbReference>
<name>A0A1M5AVD2_9BACT</name>
<dbReference type="Proteomes" id="UP000184076">
    <property type="component" value="Unassembled WGS sequence"/>
</dbReference>
<reference evidence="2" key="1">
    <citation type="submission" date="2016-11" db="EMBL/GenBank/DDBJ databases">
        <authorList>
            <person name="Varghese N."/>
            <person name="Submissions S."/>
        </authorList>
    </citation>
    <scope>NUCLEOTIDE SEQUENCE [LARGE SCALE GENOMIC DNA]</scope>
    <source>
        <strain evidence="2">DSM 9756</strain>
    </source>
</reference>
<dbReference type="Pfam" id="PF14559">
    <property type="entry name" value="TPR_19"/>
    <property type="match status" value="1"/>
</dbReference>
<dbReference type="PANTHER" id="PTHR12558">
    <property type="entry name" value="CELL DIVISION CYCLE 16,23,27"/>
    <property type="match status" value="1"/>
</dbReference>
<evidence type="ECO:0000313" key="2">
    <source>
        <dbReference type="Proteomes" id="UP000184076"/>
    </source>
</evidence>
<keyword evidence="2" id="KW-1185">Reference proteome</keyword>
<dbReference type="RefSeq" id="WP_073038659.1">
    <property type="nucleotide sequence ID" value="NZ_FQVB01000015.1"/>
</dbReference>
<dbReference type="PANTHER" id="PTHR12558:SF13">
    <property type="entry name" value="CELL DIVISION CYCLE PROTEIN 27 HOMOLOG"/>
    <property type="match status" value="1"/>
</dbReference>
<dbReference type="InterPro" id="IPR011990">
    <property type="entry name" value="TPR-like_helical_dom_sf"/>
</dbReference>
<dbReference type="OrthoDB" id="5416388at2"/>
<organism evidence="1 2">
    <name type="scientific">Desulfacinum infernum DSM 9756</name>
    <dbReference type="NCBI Taxonomy" id="1121391"/>
    <lineage>
        <taxon>Bacteria</taxon>
        <taxon>Pseudomonadati</taxon>
        <taxon>Thermodesulfobacteriota</taxon>
        <taxon>Syntrophobacteria</taxon>
        <taxon>Syntrophobacterales</taxon>
        <taxon>Syntrophobacteraceae</taxon>
        <taxon>Desulfacinum</taxon>
    </lineage>
</organism>
<proteinExistence type="predicted"/>
<dbReference type="STRING" id="1121391.SAMN02745206_01799"/>
<evidence type="ECO:0000313" key="1">
    <source>
        <dbReference type="EMBL" id="SHF34209.1"/>
    </source>
</evidence>
<gene>
    <name evidence="1" type="ORF">SAMN02745206_01799</name>
</gene>
<dbReference type="AlphaFoldDB" id="A0A1M5AVD2"/>